<name>A0ACC0IQU3_9ERIC</name>
<organism evidence="1 2">
    <name type="scientific">Camellia lanceoleosa</name>
    <dbReference type="NCBI Taxonomy" id="1840588"/>
    <lineage>
        <taxon>Eukaryota</taxon>
        <taxon>Viridiplantae</taxon>
        <taxon>Streptophyta</taxon>
        <taxon>Embryophyta</taxon>
        <taxon>Tracheophyta</taxon>
        <taxon>Spermatophyta</taxon>
        <taxon>Magnoliopsida</taxon>
        <taxon>eudicotyledons</taxon>
        <taxon>Gunneridae</taxon>
        <taxon>Pentapetalae</taxon>
        <taxon>asterids</taxon>
        <taxon>Ericales</taxon>
        <taxon>Theaceae</taxon>
        <taxon>Camellia</taxon>
    </lineage>
</organism>
<gene>
    <name evidence="1" type="ORF">LOK49_LG02G03305</name>
</gene>
<sequence>MEFMSVAFHNHSGAYVNPVPVAVSIGGWMALSPGCFKANCDVAMSPNSTSAAIAVLFRKWKGELVDGVVQRLKVYSTLQGEVFAICKACLMAKTLNLSHVEIEGDNKSVISLCVFEDTPLWACAPLIANIRALARGSNLSFH</sequence>
<evidence type="ECO:0000313" key="2">
    <source>
        <dbReference type="Proteomes" id="UP001060215"/>
    </source>
</evidence>
<comment type="caution">
    <text evidence="1">The sequence shown here is derived from an EMBL/GenBank/DDBJ whole genome shotgun (WGS) entry which is preliminary data.</text>
</comment>
<evidence type="ECO:0000313" key="1">
    <source>
        <dbReference type="EMBL" id="KAI8027270.1"/>
    </source>
</evidence>
<reference evidence="1 2" key="1">
    <citation type="journal article" date="2022" name="Plant J.">
        <title>Chromosome-level genome of Camellia lanceoleosa provides a valuable resource for understanding genome evolution and self-incompatibility.</title>
        <authorList>
            <person name="Gong W."/>
            <person name="Xiao S."/>
            <person name="Wang L."/>
            <person name="Liao Z."/>
            <person name="Chang Y."/>
            <person name="Mo W."/>
            <person name="Hu G."/>
            <person name="Li W."/>
            <person name="Zhao G."/>
            <person name="Zhu H."/>
            <person name="Hu X."/>
            <person name="Ji K."/>
            <person name="Xiang X."/>
            <person name="Song Q."/>
            <person name="Yuan D."/>
            <person name="Jin S."/>
            <person name="Zhang L."/>
        </authorList>
    </citation>
    <scope>NUCLEOTIDE SEQUENCE [LARGE SCALE GENOMIC DNA]</scope>
    <source>
        <strain evidence="1">SQ_2022a</strain>
    </source>
</reference>
<dbReference type="Proteomes" id="UP001060215">
    <property type="component" value="Chromosome 3"/>
</dbReference>
<protein>
    <submittedName>
        <fullName evidence="1">Uncharacterized protein</fullName>
    </submittedName>
</protein>
<dbReference type="EMBL" id="CM045760">
    <property type="protein sequence ID" value="KAI8027270.1"/>
    <property type="molecule type" value="Genomic_DNA"/>
</dbReference>
<accession>A0ACC0IQU3</accession>
<proteinExistence type="predicted"/>
<keyword evidence="2" id="KW-1185">Reference proteome</keyword>